<dbReference type="EMBL" id="WJYA01000007">
    <property type="protein sequence ID" value="MTE27619.1"/>
    <property type="molecule type" value="Genomic_DNA"/>
</dbReference>
<dbReference type="Gene3D" id="3.40.630.30">
    <property type="match status" value="1"/>
</dbReference>
<evidence type="ECO:0000259" key="3">
    <source>
        <dbReference type="PROSITE" id="PS51186"/>
    </source>
</evidence>
<reference evidence="4 5" key="1">
    <citation type="submission" date="2019-11" db="EMBL/GenBank/DDBJ databases">
        <title>Winogradskyella ouciana sp. nov., isolated from the hadal seawater of the Mariana Trench.</title>
        <authorList>
            <person name="Liu R."/>
        </authorList>
    </citation>
    <scope>NUCLEOTIDE SEQUENCE [LARGE SCALE GENOMIC DNA]</scope>
    <source>
        <strain evidence="4 5">ZXX205</strain>
    </source>
</reference>
<evidence type="ECO:0000256" key="2">
    <source>
        <dbReference type="ARBA" id="ARBA00023315"/>
    </source>
</evidence>
<dbReference type="AlphaFoldDB" id="A0A7K1GHU6"/>
<dbReference type="RefSeq" id="WP_155089643.1">
    <property type="nucleotide sequence ID" value="NZ_WJYA01000007.1"/>
</dbReference>
<name>A0A7K1GHU6_9FLAO</name>
<gene>
    <name evidence="4" type="ORF">F1003_11810</name>
</gene>
<keyword evidence="1 4" id="KW-0808">Transferase</keyword>
<dbReference type="Proteomes" id="UP000447545">
    <property type="component" value="Unassembled WGS sequence"/>
</dbReference>
<dbReference type="Pfam" id="PF00583">
    <property type="entry name" value="Acetyltransf_1"/>
    <property type="match status" value="1"/>
</dbReference>
<protein>
    <submittedName>
        <fullName evidence="4">GNAT family N-acetyltransferase</fullName>
    </submittedName>
</protein>
<comment type="caution">
    <text evidence="4">The sequence shown here is derived from an EMBL/GenBank/DDBJ whole genome shotgun (WGS) entry which is preliminary data.</text>
</comment>
<dbReference type="GO" id="GO:0016747">
    <property type="term" value="F:acyltransferase activity, transferring groups other than amino-acyl groups"/>
    <property type="evidence" value="ECO:0007669"/>
    <property type="project" value="InterPro"/>
</dbReference>
<dbReference type="PANTHER" id="PTHR43877:SF2">
    <property type="entry name" value="AMINOALKYLPHOSPHONATE N-ACETYLTRANSFERASE-RELATED"/>
    <property type="match status" value="1"/>
</dbReference>
<dbReference type="InterPro" id="IPR000182">
    <property type="entry name" value="GNAT_dom"/>
</dbReference>
<organism evidence="4 5">
    <name type="scientific">Winogradskyella ouciana</name>
    <dbReference type="NCBI Taxonomy" id="2608631"/>
    <lineage>
        <taxon>Bacteria</taxon>
        <taxon>Pseudomonadati</taxon>
        <taxon>Bacteroidota</taxon>
        <taxon>Flavobacteriia</taxon>
        <taxon>Flavobacteriales</taxon>
        <taxon>Flavobacteriaceae</taxon>
        <taxon>Winogradskyella</taxon>
    </lineage>
</organism>
<dbReference type="CDD" id="cd04301">
    <property type="entry name" value="NAT_SF"/>
    <property type="match status" value="1"/>
</dbReference>
<proteinExistence type="predicted"/>
<evidence type="ECO:0000313" key="4">
    <source>
        <dbReference type="EMBL" id="MTE27619.1"/>
    </source>
</evidence>
<feature type="domain" description="N-acetyltransferase" evidence="3">
    <location>
        <begin position="1"/>
        <end position="150"/>
    </location>
</feature>
<sequence length="154" mass="17847">MIKLVRTDSSNIDFIELVKQLDAYLKITDGDEHDFYNQFNSIDSLKHVIIAYENNKPIGCGAFKPFGSTKVEIKRMFTLTEERGKGIATKILNELEHWALELGYSYTILETGKRQTEAVEFYKKNNYLIIPNYGQYIGVENSLCFEKLLRYEKG</sequence>
<dbReference type="InterPro" id="IPR050832">
    <property type="entry name" value="Bact_Acetyltransf"/>
</dbReference>
<dbReference type="PANTHER" id="PTHR43877">
    <property type="entry name" value="AMINOALKYLPHOSPHONATE N-ACETYLTRANSFERASE-RELATED-RELATED"/>
    <property type="match status" value="1"/>
</dbReference>
<dbReference type="SUPFAM" id="SSF55729">
    <property type="entry name" value="Acyl-CoA N-acyltransferases (Nat)"/>
    <property type="match status" value="1"/>
</dbReference>
<accession>A0A7K1GHU6</accession>
<dbReference type="InterPro" id="IPR016181">
    <property type="entry name" value="Acyl_CoA_acyltransferase"/>
</dbReference>
<evidence type="ECO:0000256" key="1">
    <source>
        <dbReference type="ARBA" id="ARBA00022679"/>
    </source>
</evidence>
<evidence type="ECO:0000313" key="5">
    <source>
        <dbReference type="Proteomes" id="UP000447545"/>
    </source>
</evidence>
<dbReference type="PROSITE" id="PS51186">
    <property type="entry name" value="GNAT"/>
    <property type="match status" value="1"/>
</dbReference>
<keyword evidence="2" id="KW-0012">Acyltransferase</keyword>
<keyword evidence="5" id="KW-1185">Reference proteome</keyword>